<feature type="region of interest" description="Disordered" evidence="1">
    <location>
        <begin position="1"/>
        <end position="23"/>
    </location>
</feature>
<gene>
    <name evidence="2" type="ORF">JK361_09965</name>
</gene>
<evidence type="ECO:0000313" key="3">
    <source>
        <dbReference type="Proteomes" id="UP000621386"/>
    </source>
</evidence>
<comment type="caution">
    <text evidence="2">The sequence shown here is derived from an EMBL/GenBank/DDBJ whole genome shotgun (WGS) entry which is preliminary data.</text>
</comment>
<proteinExistence type="predicted"/>
<keyword evidence="3" id="KW-1185">Reference proteome</keyword>
<protein>
    <submittedName>
        <fullName evidence="2">Uncharacterized protein</fullName>
    </submittedName>
</protein>
<evidence type="ECO:0000256" key="1">
    <source>
        <dbReference type="SAM" id="MobiDB-lite"/>
    </source>
</evidence>
<reference evidence="2 3" key="1">
    <citation type="submission" date="2021-01" db="EMBL/GenBank/DDBJ databases">
        <title>WGS of actinomycetes isolated from Thailand.</title>
        <authorList>
            <person name="Thawai C."/>
        </authorList>
    </citation>
    <scope>NUCLEOTIDE SEQUENCE [LARGE SCALE GENOMIC DNA]</scope>
    <source>
        <strain evidence="2 3">CH5-8</strain>
    </source>
</reference>
<sequence length="81" mass="9220">MNHEGRQKALRRHGLTETQDGFELTAQGFQKASRRAQGLREQGDPEAVRMLALSPEDPLRWEYCRCIQIEAFTAEARASGF</sequence>
<dbReference type="Proteomes" id="UP000621386">
    <property type="component" value="Unassembled WGS sequence"/>
</dbReference>
<dbReference type="RefSeq" id="WP_201815356.1">
    <property type="nucleotide sequence ID" value="NZ_JAERRH010000003.1"/>
</dbReference>
<evidence type="ECO:0000313" key="2">
    <source>
        <dbReference type="EMBL" id="MBL1104915.1"/>
    </source>
</evidence>
<organism evidence="2 3">
    <name type="scientific">Streptomyces musisoli</name>
    <dbReference type="NCBI Taxonomy" id="2802280"/>
    <lineage>
        <taxon>Bacteria</taxon>
        <taxon>Bacillati</taxon>
        <taxon>Actinomycetota</taxon>
        <taxon>Actinomycetes</taxon>
        <taxon>Kitasatosporales</taxon>
        <taxon>Streptomycetaceae</taxon>
        <taxon>Streptomyces</taxon>
    </lineage>
</organism>
<dbReference type="EMBL" id="JAERRH010000003">
    <property type="protein sequence ID" value="MBL1104915.1"/>
    <property type="molecule type" value="Genomic_DNA"/>
</dbReference>
<name>A0ABS1NXS6_9ACTN</name>
<accession>A0ABS1NXS6</accession>